<organism evidence="2 3">
    <name type="scientific">Trichogramma kaykai</name>
    <dbReference type="NCBI Taxonomy" id="54128"/>
    <lineage>
        <taxon>Eukaryota</taxon>
        <taxon>Metazoa</taxon>
        <taxon>Ecdysozoa</taxon>
        <taxon>Arthropoda</taxon>
        <taxon>Hexapoda</taxon>
        <taxon>Insecta</taxon>
        <taxon>Pterygota</taxon>
        <taxon>Neoptera</taxon>
        <taxon>Endopterygota</taxon>
        <taxon>Hymenoptera</taxon>
        <taxon>Apocrita</taxon>
        <taxon>Proctotrupomorpha</taxon>
        <taxon>Chalcidoidea</taxon>
        <taxon>Trichogrammatidae</taxon>
        <taxon>Trichogramma</taxon>
    </lineage>
</organism>
<proteinExistence type="predicted"/>
<dbReference type="EMBL" id="JBJJXI010000071">
    <property type="protein sequence ID" value="KAL3396377.1"/>
    <property type="molecule type" value="Genomic_DNA"/>
</dbReference>
<dbReference type="AlphaFoldDB" id="A0ABD2WTV2"/>
<keyword evidence="3" id="KW-1185">Reference proteome</keyword>
<feature type="compositionally biased region" description="Low complexity" evidence="1">
    <location>
        <begin position="281"/>
        <end position="293"/>
    </location>
</feature>
<feature type="compositionally biased region" description="Basic and acidic residues" evidence="1">
    <location>
        <begin position="332"/>
        <end position="348"/>
    </location>
</feature>
<gene>
    <name evidence="2" type="ORF">TKK_009557</name>
</gene>
<sequence>MKINDCDNDYSSKPVRVQEGWNCSWQESESRQAVREVVRGPFQRPRVVKFSPYVVLSSCKSCTRSVELARCRRATERNGIPDPWLEYLAARDKKHGGDDDRARLQKRDARYTQLLWKRIGFSFAQGIPDPWRGETLHRCENTGYNGKAREDKAVSCCLTIEFSGPDDDKSPKAAAVAATESKPPNDWKFRNNDNYQEKKISRNQSINTEFGEMRDSRDDSLKSVARSPIDSDDEVVEKKQRNSSKVSFFESEAERLSRVSATRPSEPKKMSVMSTIEERYSSSSEVQRSSRPSQLKKISIASTEEKRNSSTSRGYDAHTSPRRSNEVQRPSRASEPKKMSISSLEKKRNSSASRRGDDDVDTYLSRRSEVQRPSQASPTMSEPKKTSIASTTSEKRNSSASRRCDASTCPRRRLTLQLADGQEDELKKCLRQIDRRISITQQALKSPVFTDKKIQTPISTPAEQRRKKSSLMASVNDDDDDESSPRVSGAKIIDPKRRSAKLSSWQRQSAGDDSVRVDANYDSSLLFVQPARRRCPVMEESLFVESSTGDREPLIVESLSD</sequence>
<evidence type="ECO:0000256" key="1">
    <source>
        <dbReference type="SAM" id="MobiDB-lite"/>
    </source>
</evidence>
<feature type="compositionally biased region" description="Polar residues" evidence="1">
    <location>
        <begin position="501"/>
        <end position="511"/>
    </location>
</feature>
<reference evidence="2 3" key="1">
    <citation type="journal article" date="2024" name="bioRxiv">
        <title>A reference genome for Trichogramma kaykai: A tiny desert-dwelling parasitoid wasp with competing sex-ratio distorters.</title>
        <authorList>
            <person name="Culotta J."/>
            <person name="Lindsey A.R."/>
        </authorList>
    </citation>
    <scope>NUCLEOTIDE SEQUENCE [LARGE SCALE GENOMIC DNA]</scope>
    <source>
        <strain evidence="2 3">KSX58</strain>
    </source>
</reference>
<comment type="caution">
    <text evidence="2">The sequence shown here is derived from an EMBL/GenBank/DDBJ whole genome shotgun (WGS) entry which is preliminary data.</text>
</comment>
<feature type="compositionally biased region" description="Basic and acidic residues" evidence="1">
    <location>
        <begin position="393"/>
        <end position="405"/>
    </location>
</feature>
<dbReference type="Proteomes" id="UP001627154">
    <property type="component" value="Unassembled WGS sequence"/>
</dbReference>
<name>A0ABD2WTV2_9HYME</name>
<protein>
    <submittedName>
        <fullName evidence="2">Uncharacterized protein</fullName>
    </submittedName>
</protein>
<feature type="compositionally biased region" description="Polar residues" evidence="1">
    <location>
        <begin position="371"/>
        <end position="380"/>
    </location>
</feature>
<feature type="compositionally biased region" description="Basic and acidic residues" evidence="1">
    <location>
        <begin position="211"/>
        <end position="221"/>
    </location>
</feature>
<evidence type="ECO:0000313" key="2">
    <source>
        <dbReference type="EMBL" id="KAL3396377.1"/>
    </source>
</evidence>
<evidence type="ECO:0000313" key="3">
    <source>
        <dbReference type="Proteomes" id="UP001627154"/>
    </source>
</evidence>
<accession>A0ABD2WTV2</accession>
<feature type="region of interest" description="Disordered" evidence="1">
    <location>
        <begin position="450"/>
        <end position="514"/>
    </location>
</feature>
<feature type="region of interest" description="Disordered" evidence="1">
    <location>
        <begin position="167"/>
        <end position="408"/>
    </location>
</feature>
<feature type="compositionally biased region" description="Basic and acidic residues" evidence="1">
    <location>
        <begin position="183"/>
        <end position="200"/>
    </location>
</feature>
<feature type="region of interest" description="Disordered" evidence="1">
    <location>
        <begin position="542"/>
        <end position="561"/>
    </location>
</feature>